<comment type="caution">
    <text evidence="1">The sequence shown here is derived from an EMBL/GenBank/DDBJ whole genome shotgun (WGS) entry which is preliminary data.</text>
</comment>
<evidence type="ECO:0000313" key="1">
    <source>
        <dbReference type="EMBL" id="TDQ18226.1"/>
    </source>
</evidence>
<gene>
    <name evidence="1" type="ORF">DFQ04_0024</name>
</gene>
<keyword evidence="2" id="KW-1185">Reference proteome</keyword>
<accession>A0A4R6T6K4</accession>
<dbReference type="PROSITE" id="PS51257">
    <property type="entry name" value="PROKAR_LIPOPROTEIN"/>
    <property type="match status" value="1"/>
</dbReference>
<evidence type="ECO:0000313" key="2">
    <source>
        <dbReference type="Proteomes" id="UP000294535"/>
    </source>
</evidence>
<protein>
    <submittedName>
        <fullName evidence="1">Uncharacterized protein</fullName>
    </submittedName>
</protein>
<proteinExistence type="predicted"/>
<name>A0A4R6T6K4_9BACT</name>
<dbReference type="AlphaFoldDB" id="A0A4R6T6K4"/>
<dbReference type="RefSeq" id="WP_133551466.1">
    <property type="nucleotide sequence ID" value="NZ_SNYF01000005.1"/>
</dbReference>
<reference evidence="1 2" key="1">
    <citation type="submission" date="2019-03" db="EMBL/GenBank/DDBJ databases">
        <title>Genomic Encyclopedia of Type Strains, Phase III (KMG-III): the genomes of soil and plant-associated and newly described type strains.</title>
        <authorList>
            <person name="Whitman W."/>
        </authorList>
    </citation>
    <scope>NUCLEOTIDE SEQUENCE [LARGE SCALE GENOMIC DNA]</scope>
    <source>
        <strain evidence="1 2">CECT 8446</strain>
    </source>
</reference>
<sequence length="179" mass="21097">MKSIIFQFITVIVFLSCNKNLKVDNSNENFRSESNDIEILDSTNIALHYKTKKFEVAIFPKEYKDFLPEKRFTPTKSEIEKAELALETKLKNINKEQINQSSSPIIDKNLHKYRRQYFGCIDDNGKKYLLINCFWSDRENSKGWLNGMIMVLDGGSYYWEIEYYIENDELKNLSINGYA</sequence>
<dbReference type="OrthoDB" id="4301792at2"/>
<dbReference type="Proteomes" id="UP000294535">
    <property type="component" value="Unassembled WGS sequence"/>
</dbReference>
<dbReference type="EMBL" id="SNYF01000005">
    <property type="protein sequence ID" value="TDQ18226.1"/>
    <property type="molecule type" value="Genomic_DNA"/>
</dbReference>
<organism evidence="1 2">
    <name type="scientific">Algoriphagus boseongensis</name>
    <dbReference type="NCBI Taxonomy" id="1442587"/>
    <lineage>
        <taxon>Bacteria</taxon>
        <taxon>Pseudomonadati</taxon>
        <taxon>Bacteroidota</taxon>
        <taxon>Cytophagia</taxon>
        <taxon>Cytophagales</taxon>
        <taxon>Cyclobacteriaceae</taxon>
        <taxon>Algoriphagus</taxon>
    </lineage>
</organism>